<organism evidence="5 6">
    <name type="scientific">Meganyctiphanes norvegica</name>
    <name type="common">Northern krill</name>
    <name type="synonym">Thysanopoda norvegica</name>
    <dbReference type="NCBI Taxonomy" id="48144"/>
    <lineage>
        <taxon>Eukaryota</taxon>
        <taxon>Metazoa</taxon>
        <taxon>Ecdysozoa</taxon>
        <taxon>Arthropoda</taxon>
        <taxon>Crustacea</taxon>
        <taxon>Multicrustacea</taxon>
        <taxon>Malacostraca</taxon>
        <taxon>Eumalacostraca</taxon>
        <taxon>Eucarida</taxon>
        <taxon>Euphausiacea</taxon>
        <taxon>Euphausiidae</taxon>
        <taxon>Meganyctiphanes</taxon>
    </lineage>
</organism>
<dbReference type="Pfam" id="PF03723">
    <property type="entry name" value="Hemocyanin_C"/>
    <property type="match status" value="1"/>
</dbReference>
<protein>
    <recommendedName>
        <fullName evidence="4">ShKT domain-containing protein</fullName>
    </recommendedName>
</protein>
<dbReference type="PANTHER" id="PTHR11511">
    <property type="entry name" value="LARVAL STORAGE PROTEIN/PHENOLOXIDASE"/>
    <property type="match status" value="1"/>
</dbReference>
<evidence type="ECO:0000313" key="6">
    <source>
        <dbReference type="Proteomes" id="UP001497623"/>
    </source>
</evidence>
<dbReference type="InterPro" id="IPR003582">
    <property type="entry name" value="ShKT_dom"/>
</dbReference>
<dbReference type="InterPro" id="IPR013788">
    <property type="entry name" value="Hemocyanin/hexamerin"/>
</dbReference>
<evidence type="ECO:0000256" key="3">
    <source>
        <dbReference type="PROSITE-ProRule" id="PRU01005"/>
    </source>
</evidence>
<dbReference type="Gene3D" id="2.60.40.1520">
    <property type="entry name" value="Hemocyanin, C-terminal domain"/>
    <property type="match status" value="1"/>
</dbReference>
<reference evidence="5 6" key="1">
    <citation type="submission" date="2024-05" db="EMBL/GenBank/DDBJ databases">
        <authorList>
            <person name="Wallberg A."/>
        </authorList>
    </citation>
    <scope>NUCLEOTIDE SEQUENCE [LARGE SCALE GENOMIC DNA]</scope>
</reference>
<feature type="non-terminal residue" evidence="5">
    <location>
        <position position="1"/>
    </location>
</feature>
<dbReference type="PANTHER" id="PTHR11511:SF4">
    <property type="entry name" value="PHENOLOXIDASE 2-RELATED"/>
    <property type="match status" value="1"/>
</dbReference>
<keyword evidence="3" id="KW-1015">Disulfide bond</keyword>
<dbReference type="InterPro" id="IPR014756">
    <property type="entry name" value="Ig_E-set"/>
</dbReference>
<dbReference type="InterPro" id="IPR037020">
    <property type="entry name" value="Hemocyanin_C_sf"/>
</dbReference>
<comment type="caution">
    <text evidence="3">Lacks conserved residue(s) required for the propagation of feature annotation.</text>
</comment>
<dbReference type="SMART" id="SM00254">
    <property type="entry name" value="ShKT"/>
    <property type="match status" value="2"/>
</dbReference>
<dbReference type="EMBL" id="CAXKWB010021501">
    <property type="protein sequence ID" value="CAL4123208.1"/>
    <property type="molecule type" value="Genomic_DNA"/>
</dbReference>
<comment type="caution">
    <text evidence="5">The sequence shown here is derived from an EMBL/GenBank/DDBJ whole genome shotgun (WGS) entry which is preliminary data.</text>
</comment>
<keyword evidence="1" id="KW-0479">Metal-binding</keyword>
<feature type="domain" description="ShKT" evidence="4">
    <location>
        <begin position="12"/>
        <end position="46"/>
    </location>
</feature>
<sequence length="204" mass="23309">NSRKLIAIEKNCKDETTACAELERMYDYGCEDLFVAAHCKKTCKLCSTDCRDTLLKCQKYKDKGLCETDVHVQQRCPKTCFNCKGVEGKVPCQCGLPHHLLLPRGTKEGMAFNLFVYVTPYSSKEKLSECNDIDCSDLCARHNMKCLGHNDDEAMAFPFDRPLKQIGRTKINKIGDLDKALPNAKEKKIYIYYEDEVKNERRCA</sequence>
<gene>
    <name evidence="5" type="ORF">MNOR_LOCUS23896</name>
</gene>
<name>A0AAV2RG29_MEGNR</name>
<dbReference type="InterPro" id="IPR005203">
    <property type="entry name" value="Hemocyanin_C"/>
</dbReference>
<feature type="disulfide bond" evidence="3">
    <location>
        <begin position="30"/>
        <end position="43"/>
    </location>
</feature>
<evidence type="ECO:0000256" key="1">
    <source>
        <dbReference type="ARBA" id="ARBA00022723"/>
    </source>
</evidence>
<keyword evidence="2" id="KW-0186">Copper</keyword>
<proteinExistence type="predicted"/>
<dbReference type="PROSITE" id="PS51670">
    <property type="entry name" value="SHKT"/>
    <property type="match status" value="2"/>
</dbReference>
<evidence type="ECO:0000256" key="2">
    <source>
        <dbReference type="ARBA" id="ARBA00023008"/>
    </source>
</evidence>
<dbReference type="SUPFAM" id="SSF81296">
    <property type="entry name" value="E set domains"/>
    <property type="match status" value="1"/>
</dbReference>
<dbReference type="GO" id="GO:0046872">
    <property type="term" value="F:metal ion binding"/>
    <property type="evidence" value="ECO:0007669"/>
    <property type="project" value="UniProtKB-KW"/>
</dbReference>
<evidence type="ECO:0000259" key="4">
    <source>
        <dbReference type="PROSITE" id="PS51670"/>
    </source>
</evidence>
<evidence type="ECO:0000313" key="5">
    <source>
        <dbReference type="EMBL" id="CAL4123208.1"/>
    </source>
</evidence>
<feature type="domain" description="ShKT" evidence="4">
    <location>
        <begin position="50"/>
        <end position="83"/>
    </location>
</feature>
<feature type="disulfide bond" evidence="3">
    <location>
        <begin position="12"/>
        <end position="46"/>
    </location>
</feature>
<dbReference type="AlphaFoldDB" id="A0AAV2RG29"/>
<accession>A0AAV2RG29</accession>
<keyword evidence="6" id="KW-1185">Reference proteome</keyword>
<dbReference type="Proteomes" id="UP001497623">
    <property type="component" value="Unassembled WGS sequence"/>
</dbReference>